<accession>A0A9P9DH80</accession>
<evidence type="ECO:0000256" key="6">
    <source>
        <dbReference type="ARBA" id="ARBA00023242"/>
    </source>
</evidence>
<dbReference type="OrthoDB" id="654211at2759"/>
<dbReference type="InterPro" id="IPR036236">
    <property type="entry name" value="Znf_C2H2_sf"/>
</dbReference>
<dbReference type="GO" id="GO:0000785">
    <property type="term" value="C:chromatin"/>
    <property type="evidence" value="ECO:0007669"/>
    <property type="project" value="TreeGrafter"/>
</dbReference>
<dbReference type="PANTHER" id="PTHR40626:SF13">
    <property type="entry name" value="RESPIRATION FACTOR 2-RELATED"/>
    <property type="match status" value="1"/>
</dbReference>
<feature type="domain" description="C2H2-type" evidence="9">
    <location>
        <begin position="60"/>
        <end position="88"/>
    </location>
</feature>
<dbReference type="PANTHER" id="PTHR40626">
    <property type="entry name" value="MIP31509P"/>
    <property type="match status" value="1"/>
</dbReference>
<keyword evidence="4 7" id="KW-0863">Zinc-finger</keyword>
<dbReference type="SUPFAM" id="SSF57667">
    <property type="entry name" value="beta-beta-alpha zinc fingers"/>
    <property type="match status" value="1"/>
</dbReference>
<dbReference type="GO" id="GO:0006351">
    <property type="term" value="P:DNA-templated transcription"/>
    <property type="evidence" value="ECO:0007669"/>
    <property type="project" value="InterPro"/>
</dbReference>
<feature type="region of interest" description="Disordered" evidence="8">
    <location>
        <begin position="113"/>
        <end position="133"/>
    </location>
</feature>
<dbReference type="SMART" id="SM00355">
    <property type="entry name" value="ZnF_C2H2"/>
    <property type="match status" value="2"/>
</dbReference>
<comment type="caution">
    <text evidence="10">The sequence shown here is derived from an EMBL/GenBank/DDBJ whole genome shotgun (WGS) entry which is preliminary data.</text>
</comment>
<dbReference type="GO" id="GO:0000981">
    <property type="term" value="F:DNA-binding transcription factor activity, RNA polymerase II-specific"/>
    <property type="evidence" value="ECO:0007669"/>
    <property type="project" value="InterPro"/>
</dbReference>
<sequence>MSSVIDSSVVVAAAPATAPAPVSRRGRPRRQYKCHHCVKTFKRSEHCVRHERTHTHEKPFVCRFCHKSYSRKDLVTRHERTLHAQDQEPQQRQRQQEPGCEYVADQVNVAWTPTVRPAGPTTPPGDLQEADDDQDQDLDFQSQAIAQRRLSSLTHTNGEAISPSSSSATSSNTTASAGSHGGGTMALLSIDEADLTAGIIGETINTNNNLEAAEPDTMTDVIIDHPRPLSQEINRDISQHEPHHHYHEPTSWPPDPITQDPMSFIFSPMPDTDLDLTGFTFSPLTSQAFEFPQGQPEPPTTDPFRLQSIPMVDLDALPHLSQLLSPDHAAKNDTAPAYHKTQSLELNLPVLLSGEHPRCRPLTVDGAAYLSMRTDLSQRLGVADTAIDLPSAKLCQGFLSSYVSSFHSHLRVIHLQTFDPKTTPSPLLLAMCSIGALYRLDRRRARHLYDTAVRSVETIARPSRDDDQALVKDYCLWYVQARMLLSFYAIMSGDKNLVLSTMHGNGFYTLVFNKVRVSLAGDKPGVTRMTWQDWIEHESWKRLLGALFVASTLTVVLFDVNPGFNATQDLDFETLDDESLWNAESSNKWRELRASRLKQQQLHPTGRRTLQKVLVEIMLPGARCRADDEPFRVSAFSALVLMHAVVLQMWQRSQVFQAFAEPWNESSGHDHLRSSLLDSALKSLARCEAFLRSGDTEEHEEKEASLVFNCHAVLRIAYIRLFKPTSPASRISLISLDPVEMEASITSFVTARMDRSPQLLEVVVKAFEGLSIPVRLGHMLVRKTAAFRWGVEHAIAGWESALLVTKWIHSVELDIQNKAQASPAEEELLALIREVLEEAEYDHGESASLAAGVARTWGWFLQDVWVWAITPRMGAALGLLADAYERVGRSNRRHSLGSGS</sequence>
<protein>
    <submittedName>
        <fullName evidence="10">Fungal-specific transcription factor domain-containing protein</fullName>
    </submittedName>
</protein>
<keyword evidence="11" id="KW-1185">Reference proteome</keyword>
<dbReference type="FunFam" id="3.30.160.60:FF:002343">
    <property type="entry name" value="Zinc finger protein 33A"/>
    <property type="match status" value="1"/>
</dbReference>
<dbReference type="AlphaFoldDB" id="A0A9P9DH80"/>
<dbReference type="Pfam" id="PF04082">
    <property type="entry name" value="Fungal_trans"/>
    <property type="match status" value="1"/>
</dbReference>
<name>A0A9P9DH80_9HYPO</name>
<dbReference type="InterPro" id="IPR051059">
    <property type="entry name" value="VerF-like"/>
</dbReference>
<evidence type="ECO:0000256" key="7">
    <source>
        <dbReference type="PROSITE-ProRule" id="PRU00042"/>
    </source>
</evidence>
<feature type="region of interest" description="Disordered" evidence="8">
    <location>
        <begin position="155"/>
        <end position="180"/>
    </location>
</feature>
<dbReference type="InterPro" id="IPR007219">
    <property type="entry name" value="XnlR_reg_dom"/>
</dbReference>
<evidence type="ECO:0000259" key="9">
    <source>
        <dbReference type="PROSITE" id="PS50157"/>
    </source>
</evidence>
<dbReference type="CDD" id="cd12148">
    <property type="entry name" value="fungal_TF_MHR"/>
    <property type="match status" value="1"/>
</dbReference>
<dbReference type="GO" id="GO:0005634">
    <property type="term" value="C:nucleus"/>
    <property type="evidence" value="ECO:0007669"/>
    <property type="project" value="UniProtKB-SubCell"/>
</dbReference>
<evidence type="ECO:0000256" key="8">
    <source>
        <dbReference type="SAM" id="MobiDB-lite"/>
    </source>
</evidence>
<keyword evidence="5" id="KW-0862">Zinc</keyword>
<proteinExistence type="predicted"/>
<dbReference type="InterPro" id="IPR013087">
    <property type="entry name" value="Znf_C2H2_type"/>
</dbReference>
<dbReference type="Proteomes" id="UP000717696">
    <property type="component" value="Unassembled WGS sequence"/>
</dbReference>
<dbReference type="GO" id="GO:0000978">
    <property type="term" value="F:RNA polymerase II cis-regulatory region sequence-specific DNA binding"/>
    <property type="evidence" value="ECO:0007669"/>
    <property type="project" value="InterPro"/>
</dbReference>
<evidence type="ECO:0000313" key="11">
    <source>
        <dbReference type="Proteomes" id="UP000717696"/>
    </source>
</evidence>
<comment type="subcellular location">
    <subcellularLocation>
        <location evidence="1">Nucleus</location>
    </subcellularLocation>
</comment>
<evidence type="ECO:0000313" key="10">
    <source>
        <dbReference type="EMBL" id="KAH7118601.1"/>
    </source>
</evidence>
<dbReference type="Gene3D" id="3.30.160.60">
    <property type="entry name" value="Classic Zinc Finger"/>
    <property type="match status" value="2"/>
</dbReference>
<dbReference type="GO" id="GO:0008270">
    <property type="term" value="F:zinc ion binding"/>
    <property type="evidence" value="ECO:0007669"/>
    <property type="project" value="UniProtKB-KW"/>
</dbReference>
<dbReference type="EMBL" id="JAGMUU010000031">
    <property type="protein sequence ID" value="KAH7118601.1"/>
    <property type="molecule type" value="Genomic_DNA"/>
</dbReference>
<organism evidence="10 11">
    <name type="scientific">Dactylonectria estremocensis</name>
    <dbReference type="NCBI Taxonomy" id="1079267"/>
    <lineage>
        <taxon>Eukaryota</taxon>
        <taxon>Fungi</taxon>
        <taxon>Dikarya</taxon>
        <taxon>Ascomycota</taxon>
        <taxon>Pezizomycotina</taxon>
        <taxon>Sordariomycetes</taxon>
        <taxon>Hypocreomycetidae</taxon>
        <taxon>Hypocreales</taxon>
        <taxon>Nectriaceae</taxon>
        <taxon>Dactylonectria</taxon>
    </lineage>
</organism>
<keyword evidence="3" id="KW-0677">Repeat</keyword>
<gene>
    <name evidence="10" type="ORF">B0J13DRAFT_569439</name>
</gene>
<feature type="domain" description="C2H2-type" evidence="9">
    <location>
        <begin position="32"/>
        <end position="59"/>
    </location>
</feature>
<dbReference type="PROSITE" id="PS50157">
    <property type="entry name" value="ZINC_FINGER_C2H2_2"/>
    <property type="match status" value="2"/>
</dbReference>
<evidence type="ECO:0000256" key="4">
    <source>
        <dbReference type="ARBA" id="ARBA00022771"/>
    </source>
</evidence>
<evidence type="ECO:0000256" key="5">
    <source>
        <dbReference type="ARBA" id="ARBA00022833"/>
    </source>
</evidence>
<evidence type="ECO:0000256" key="2">
    <source>
        <dbReference type="ARBA" id="ARBA00022723"/>
    </source>
</evidence>
<reference evidence="10" key="1">
    <citation type="journal article" date="2021" name="Nat. Commun.">
        <title>Genetic determinants of endophytism in the Arabidopsis root mycobiome.</title>
        <authorList>
            <person name="Mesny F."/>
            <person name="Miyauchi S."/>
            <person name="Thiergart T."/>
            <person name="Pickel B."/>
            <person name="Atanasova L."/>
            <person name="Karlsson M."/>
            <person name="Huettel B."/>
            <person name="Barry K.W."/>
            <person name="Haridas S."/>
            <person name="Chen C."/>
            <person name="Bauer D."/>
            <person name="Andreopoulos W."/>
            <person name="Pangilinan J."/>
            <person name="LaButti K."/>
            <person name="Riley R."/>
            <person name="Lipzen A."/>
            <person name="Clum A."/>
            <person name="Drula E."/>
            <person name="Henrissat B."/>
            <person name="Kohler A."/>
            <person name="Grigoriev I.V."/>
            <person name="Martin F.M."/>
            <person name="Hacquard S."/>
        </authorList>
    </citation>
    <scope>NUCLEOTIDE SEQUENCE</scope>
    <source>
        <strain evidence="10">MPI-CAGE-AT-0021</strain>
    </source>
</reference>
<keyword evidence="2" id="KW-0479">Metal-binding</keyword>
<feature type="compositionally biased region" description="Low complexity" evidence="8">
    <location>
        <begin position="160"/>
        <end position="178"/>
    </location>
</feature>
<keyword evidence="6" id="KW-0539">Nucleus</keyword>
<dbReference type="PROSITE" id="PS00028">
    <property type="entry name" value="ZINC_FINGER_C2H2_1"/>
    <property type="match status" value="2"/>
</dbReference>
<evidence type="ECO:0000256" key="3">
    <source>
        <dbReference type="ARBA" id="ARBA00022737"/>
    </source>
</evidence>
<evidence type="ECO:0000256" key="1">
    <source>
        <dbReference type="ARBA" id="ARBA00004123"/>
    </source>
</evidence>